<organism evidence="2 3">
    <name type="scientific">Sedimentitalea arenosa</name>
    <dbReference type="NCBI Taxonomy" id="2798803"/>
    <lineage>
        <taxon>Bacteria</taxon>
        <taxon>Pseudomonadati</taxon>
        <taxon>Pseudomonadota</taxon>
        <taxon>Alphaproteobacteria</taxon>
        <taxon>Rhodobacterales</taxon>
        <taxon>Paracoccaceae</taxon>
        <taxon>Sedimentitalea</taxon>
    </lineage>
</organism>
<feature type="transmembrane region" description="Helical" evidence="1">
    <location>
        <begin position="20"/>
        <end position="42"/>
    </location>
</feature>
<keyword evidence="1" id="KW-0472">Membrane</keyword>
<evidence type="ECO:0000313" key="2">
    <source>
        <dbReference type="EMBL" id="MBJ6372279.1"/>
    </source>
</evidence>
<dbReference type="RefSeq" id="WP_199025162.1">
    <property type="nucleotide sequence ID" value="NZ_JAELVR010000008.1"/>
</dbReference>
<name>A0A8J7LSQ4_9RHOB</name>
<protein>
    <submittedName>
        <fullName evidence="2">Uncharacterized protein</fullName>
    </submittedName>
</protein>
<evidence type="ECO:0000256" key="1">
    <source>
        <dbReference type="SAM" id="Phobius"/>
    </source>
</evidence>
<dbReference type="AlphaFoldDB" id="A0A8J7LSQ4"/>
<dbReference type="EMBL" id="JAELVR010000008">
    <property type="protein sequence ID" value="MBJ6372279.1"/>
    <property type="molecule type" value="Genomic_DNA"/>
</dbReference>
<keyword evidence="1" id="KW-1133">Transmembrane helix</keyword>
<comment type="caution">
    <text evidence="2">The sequence shown here is derived from an EMBL/GenBank/DDBJ whole genome shotgun (WGS) entry which is preliminary data.</text>
</comment>
<sequence length="128" mass="13850">MLPVLSKLLGPDRAVTVYVFLQRWGVGLGLGLAFVVGMGLFLTFSAPSRLDHVAHVTAEVLSTAPINGDARNGLLVDVRLPEGDVLNLTETEGLIDLAPGQPACVELRRHTVTGQDHYRLRLAHRCTD</sequence>
<accession>A0A8J7LSQ4</accession>
<keyword evidence="1" id="KW-0812">Transmembrane</keyword>
<gene>
    <name evidence="2" type="ORF">JF290_12150</name>
</gene>
<evidence type="ECO:0000313" key="3">
    <source>
        <dbReference type="Proteomes" id="UP000619079"/>
    </source>
</evidence>
<reference evidence="2" key="1">
    <citation type="submission" date="2020-12" db="EMBL/GenBank/DDBJ databases">
        <title>Sedimentitalea sp. nov., isolated from sand in Incheon.</title>
        <authorList>
            <person name="Kim W."/>
        </authorList>
    </citation>
    <scope>NUCLEOTIDE SEQUENCE</scope>
    <source>
        <strain evidence="2">CAU 1593</strain>
    </source>
</reference>
<dbReference type="Proteomes" id="UP000619079">
    <property type="component" value="Unassembled WGS sequence"/>
</dbReference>
<keyword evidence="3" id="KW-1185">Reference proteome</keyword>
<proteinExistence type="predicted"/>